<keyword evidence="3 6" id="KW-0812">Transmembrane</keyword>
<sequence>MAAMLLAMASICLGATFAKGLFPLIGAAGTTALRLLIAAVILSILQRIWRLRLSWETALAGLVYGCALGGMNLLFYMSISRIPLGIAIAVEFLGPLTVAIASSRRRSDLAWVALAIAGLLLLLPFGGSRQGLDPWGIVCAASAGVFWGLYILAGKRAGGALGPQAAAVGMSVAAIIVTPFGIAGAGASLLQPSILAAGLVVAVLSSAIPYSLEMFALKRLPAKSFGILTSGEPAVGAMMGTFLLGETLPLVKWIGIAAIVVASLGTTLIGRERTAEPLATSAS</sequence>
<organism evidence="8 9">
    <name type="scientific">Faunimonas pinastri</name>
    <dbReference type="NCBI Taxonomy" id="1855383"/>
    <lineage>
        <taxon>Bacteria</taxon>
        <taxon>Pseudomonadati</taxon>
        <taxon>Pseudomonadota</taxon>
        <taxon>Alphaproteobacteria</taxon>
        <taxon>Hyphomicrobiales</taxon>
        <taxon>Afifellaceae</taxon>
        <taxon>Faunimonas</taxon>
    </lineage>
</organism>
<feature type="domain" description="EamA" evidence="7">
    <location>
        <begin position="135"/>
        <end position="266"/>
    </location>
</feature>
<comment type="subcellular location">
    <subcellularLocation>
        <location evidence="1">Cell membrane</location>
        <topology evidence="1">Multi-pass membrane protein</topology>
    </subcellularLocation>
</comment>
<dbReference type="InterPro" id="IPR051258">
    <property type="entry name" value="Diverse_Substrate_Transporter"/>
</dbReference>
<evidence type="ECO:0000256" key="2">
    <source>
        <dbReference type="ARBA" id="ARBA00022475"/>
    </source>
</evidence>
<protein>
    <submittedName>
        <fullName evidence="8">Inner membrane transporter RhtA</fullName>
    </submittedName>
</protein>
<evidence type="ECO:0000256" key="6">
    <source>
        <dbReference type="SAM" id="Phobius"/>
    </source>
</evidence>
<dbReference type="STRING" id="1855383.SAMN05216548_111115"/>
<feature type="transmembrane region" description="Helical" evidence="6">
    <location>
        <begin position="109"/>
        <end position="128"/>
    </location>
</feature>
<accession>A0A1H9LJG3</accession>
<evidence type="ECO:0000256" key="3">
    <source>
        <dbReference type="ARBA" id="ARBA00022692"/>
    </source>
</evidence>
<dbReference type="AlphaFoldDB" id="A0A1H9LJG3"/>
<keyword evidence="9" id="KW-1185">Reference proteome</keyword>
<keyword evidence="5 6" id="KW-0472">Membrane</keyword>
<evidence type="ECO:0000256" key="1">
    <source>
        <dbReference type="ARBA" id="ARBA00004651"/>
    </source>
</evidence>
<feature type="transmembrane region" description="Helical" evidence="6">
    <location>
        <begin position="57"/>
        <end position="76"/>
    </location>
</feature>
<evidence type="ECO:0000259" key="7">
    <source>
        <dbReference type="Pfam" id="PF00892"/>
    </source>
</evidence>
<gene>
    <name evidence="8" type="ORF">SAMN05216548_111115</name>
</gene>
<feature type="transmembrane region" description="Helical" evidence="6">
    <location>
        <begin position="193"/>
        <end position="212"/>
    </location>
</feature>
<evidence type="ECO:0000313" key="9">
    <source>
        <dbReference type="Proteomes" id="UP000199647"/>
    </source>
</evidence>
<dbReference type="PANTHER" id="PTHR42920">
    <property type="entry name" value="OS03G0707200 PROTEIN-RELATED"/>
    <property type="match status" value="1"/>
</dbReference>
<feature type="transmembrane region" description="Helical" evidence="6">
    <location>
        <begin position="24"/>
        <end position="45"/>
    </location>
</feature>
<feature type="transmembrane region" description="Helical" evidence="6">
    <location>
        <begin position="250"/>
        <end position="269"/>
    </location>
</feature>
<reference evidence="8 9" key="1">
    <citation type="submission" date="2016-10" db="EMBL/GenBank/DDBJ databases">
        <authorList>
            <person name="de Groot N.N."/>
        </authorList>
    </citation>
    <scope>NUCLEOTIDE SEQUENCE [LARGE SCALE GENOMIC DNA]</scope>
    <source>
        <strain evidence="8 9">A52C2</strain>
    </source>
</reference>
<proteinExistence type="predicted"/>
<dbReference type="PANTHER" id="PTHR42920:SF5">
    <property type="entry name" value="EAMA DOMAIN-CONTAINING PROTEIN"/>
    <property type="match status" value="1"/>
</dbReference>
<dbReference type="GO" id="GO:0005886">
    <property type="term" value="C:plasma membrane"/>
    <property type="evidence" value="ECO:0007669"/>
    <property type="project" value="UniProtKB-SubCell"/>
</dbReference>
<keyword evidence="4 6" id="KW-1133">Transmembrane helix</keyword>
<name>A0A1H9LJG3_9HYPH</name>
<feature type="transmembrane region" description="Helical" evidence="6">
    <location>
        <begin position="82"/>
        <end position="102"/>
    </location>
</feature>
<feature type="transmembrane region" description="Helical" evidence="6">
    <location>
        <begin position="134"/>
        <end position="153"/>
    </location>
</feature>
<dbReference type="EMBL" id="FOFG01000011">
    <property type="protein sequence ID" value="SER11544.1"/>
    <property type="molecule type" value="Genomic_DNA"/>
</dbReference>
<dbReference type="SUPFAM" id="SSF103481">
    <property type="entry name" value="Multidrug resistance efflux transporter EmrE"/>
    <property type="match status" value="2"/>
</dbReference>
<dbReference type="InterPro" id="IPR000620">
    <property type="entry name" value="EamA_dom"/>
</dbReference>
<evidence type="ECO:0000256" key="5">
    <source>
        <dbReference type="ARBA" id="ARBA00023136"/>
    </source>
</evidence>
<feature type="transmembrane region" description="Helical" evidence="6">
    <location>
        <begin position="165"/>
        <end position="187"/>
    </location>
</feature>
<dbReference type="Pfam" id="PF00892">
    <property type="entry name" value="EamA"/>
    <property type="match status" value="1"/>
</dbReference>
<dbReference type="InterPro" id="IPR037185">
    <property type="entry name" value="EmrE-like"/>
</dbReference>
<dbReference type="Proteomes" id="UP000199647">
    <property type="component" value="Unassembled WGS sequence"/>
</dbReference>
<evidence type="ECO:0000313" key="8">
    <source>
        <dbReference type="EMBL" id="SER11544.1"/>
    </source>
</evidence>
<keyword evidence="2" id="KW-1003">Cell membrane</keyword>
<evidence type="ECO:0000256" key="4">
    <source>
        <dbReference type="ARBA" id="ARBA00022989"/>
    </source>
</evidence>